<keyword evidence="1" id="KW-0862">Zinc</keyword>
<sequence length="881" mass="101039">MSSGRNKDNKDQSEGDPQTLTISQILLKPELATNLINKNEDNDDYDVLPKEICVECESKPSTLFCFECNDTYCNECFMIFHKKGNRKLHRTSYVNVDLNAQHLNASAMVKETDRKEENDDNQQSKDENQNLNFSNVPAFQEAKSISINTGVGIILNSEITEEEQARNIRAKGITLEHSSEAPWSEKARYIPVRLNRDEQKMKRLIDSELTVSEYTTRVDDPSFAIHLTSQGKENNDYKGSSYSNQSQGNVKVSTTSGPRSAIPAKRMFRIVQELCSIFTGLAVATNYDVGGQLLVDRNFKQYSKFYQKQFEIARRYKITNPEKMRTSYGKLIYALMDTQIPEIKEMIGFDCVKPINTVYDYFKEHGIEAILDEPQMDVATREIFAGPDKARYLVDKEIKSKEKAVEYLSVKYSQDGREQQRLVQERRKRSSYSYGYGYYNASSFWNSKRDDDYDEDDDKHSSQGYGNVQTSAKQEDVKWMIYSLADNQCFLRYNSLPCQKMLEYLIYYFKAEIQNEGKDQNEIAQLFQGKNQKGLEKQQLNNNNSNKNSQMDIDDNNDENDNEDDQQNSKGIKDKRYIGISSPNSLKPNYQSNSSLNNLSSPSPLTQSHFISQQPQIQAALSNTREARSTLSITYGVGGARLAHTHTRQFSYVKQTLILWREILHDFFKLWYLAESDLLDEDKASQKTQQQQMQSSQSSISSISSNASPSAAMYRLRDTGGQGTNRIQKCPRTEREMQQILRRVQQSLLPESWVGSSVIHLGDSNVPNALMFIDKYTQVSRILQPVVSVLDKIPTIVKETPRLKVYIDTEFGGVDLLRMEILQDFFRFGFDGSGSDNFFEAGSCIDGRLTSAWNWCNKLEKKRFFPVFLLCGFMGFDGQFQ</sequence>
<feature type="compositionally biased region" description="Low complexity" evidence="2">
    <location>
        <begin position="537"/>
        <end position="550"/>
    </location>
</feature>
<dbReference type="Pfam" id="PF22586">
    <property type="entry name" value="ANCHR-like_BBOX"/>
    <property type="match status" value="1"/>
</dbReference>
<dbReference type="EMBL" id="SNRW01000110">
    <property type="protein sequence ID" value="KAA6403355.1"/>
    <property type="molecule type" value="Genomic_DNA"/>
</dbReference>
<evidence type="ECO:0000313" key="4">
    <source>
        <dbReference type="EMBL" id="KAA6403348.1"/>
    </source>
</evidence>
<dbReference type="EMBL" id="SNRW01000110">
    <property type="protein sequence ID" value="KAA6403348.1"/>
    <property type="molecule type" value="Genomic_DNA"/>
</dbReference>
<dbReference type="Pfam" id="PF09418">
    <property type="entry name" value="DUF2009"/>
    <property type="match status" value="4"/>
</dbReference>
<accession>A0A5J4X9Y8</accession>
<feature type="compositionally biased region" description="Low complexity" evidence="2">
    <location>
        <begin position="686"/>
        <end position="706"/>
    </location>
</feature>
<protein>
    <recommendedName>
        <fullName evidence="3">B box-type domain-containing protein</fullName>
    </recommendedName>
</protein>
<dbReference type="AlphaFoldDB" id="A0A5J4X9Y8"/>
<feature type="region of interest" description="Disordered" evidence="2">
    <location>
        <begin position="684"/>
        <end position="706"/>
    </location>
</feature>
<dbReference type="Gene3D" id="4.10.640.40">
    <property type="entry name" value="Cytoplasmic polyadenylation element-binding protein, ZZ domain"/>
    <property type="match status" value="1"/>
</dbReference>
<proteinExistence type="predicted"/>
<feature type="compositionally biased region" description="Polar residues" evidence="2">
    <location>
        <begin position="581"/>
        <end position="591"/>
    </location>
</feature>
<dbReference type="InterPro" id="IPR018553">
    <property type="entry name" value="E2_Ub-conjug_enz"/>
</dbReference>
<evidence type="ECO:0000256" key="2">
    <source>
        <dbReference type="SAM" id="MobiDB-lite"/>
    </source>
</evidence>
<evidence type="ECO:0000256" key="1">
    <source>
        <dbReference type="PROSITE-ProRule" id="PRU00024"/>
    </source>
</evidence>
<evidence type="ECO:0000259" key="3">
    <source>
        <dbReference type="PROSITE" id="PS50119"/>
    </source>
</evidence>
<dbReference type="PROSITE" id="PS50119">
    <property type="entry name" value="ZF_BBOX"/>
    <property type="match status" value="1"/>
</dbReference>
<feature type="compositionally biased region" description="Basic and acidic residues" evidence="2">
    <location>
        <begin position="110"/>
        <end position="128"/>
    </location>
</feature>
<reference evidence="5 6" key="1">
    <citation type="submission" date="2019-03" db="EMBL/GenBank/DDBJ databases">
        <title>Single cell metagenomics reveals metabolic interactions within the superorganism composed of flagellate Streblomastix strix and complex community of Bacteroidetes bacteria on its surface.</title>
        <authorList>
            <person name="Treitli S.C."/>
            <person name="Kolisko M."/>
            <person name="Husnik F."/>
            <person name="Keeling P."/>
            <person name="Hampl V."/>
        </authorList>
    </citation>
    <scope>NUCLEOTIDE SEQUENCE [LARGE SCALE GENOMIC DNA]</scope>
    <source>
        <strain evidence="5">ST1C</strain>
    </source>
</reference>
<dbReference type="Proteomes" id="UP000324800">
    <property type="component" value="Unassembled WGS sequence"/>
</dbReference>
<comment type="caution">
    <text evidence="5">The sequence shown here is derived from an EMBL/GenBank/DDBJ whole genome shotgun (WGS) entry which is preliminary data.</text>
</comment>
<evidence type="ECO:0000313" key="6">
    <source>
        <dbReference type="Proteomes" id="UP000324800"/>
    </source>
</evidence>
<dbReference type="PANTHER" id="PTHR31560:SF0">
    <property type="entry name" value="UPF0652 PROTEIN C22H10.08"/>
    <property type="match status" value="1"/>
</dbReference>
<dbReference type="InterPro" id="IPR038446">
    <property type="entry name" value="CEBP_ZZ_sf"/>
</dbReference>
<keyword evidence="1" id="KW-0863">Zinc-finger</keyword>
<dbReference type="InterPro" id="IPR000315">
    <property type="entry name" value="Znf_B-box"/>
</dbReference>
<organism evidence="5 6">
    <name type="scientific">Streblomastix strix</name>
    <dbReference type="NCBI Taxonomy" id="222440"/>
    <lineage>
        <taxon>Eukaryota</taxon>
        <taxon>Metamonada</taxon>
        <taxon>Preaxostyla</taxon>
        <taxon>Oxymonadida</taxon>
        <taxon>Streblomastigidae</taxon>
        <taxon>Streblomastix</taxon>
    </lineage>
</organism>
<feature type="region of interest" description="Disordered" evidence="2">
    <location>
        <begin position="230"/>
        <end position="257"/>
    </location>
</feature>
<dbReference type="InterPro" id="IPR057668">
    <property type="entry name" value="E2_Ub-conjug_enz_C"/>
</dbReference>
<dbReference type="OrthoDB" id="406045at2759"/>
<keyword evidence="1" id="KW-0479">Metal-binding</keyword>
<feature type="region of interest" description="Disordered" evidence="2">
    <location>
        <begin position="533"/>
        <end position="608"/>
    </location>
</feature>
<dbReference type="GO" id="GO:0008270">
    <property type="term" value="F:zinc ion binding"/>
    <property type="evidence" value="ECO:0007669"/>
    <property type="project" value="UniProtKB-KW"/>
</dbReference>
<feature type="domain" description="B box-type" evidence="3">
    <location>
        <begin position="48"/>
        <end position="94"/>
    </location>
</feature>
<evidence type="ECO:0000313" key="5">
    <source>
        <dbReference type="EMBL" id="KAA6403355.1"/>
    </source>
</evidence>
<dbReference type="PANTHER" id="PTHR31560">
    <property type="entry name" value="UPF0652 PROTEIN C16A11.03C-RELATED"/>
    <property type="match status" value="1"/>
</dbReference>
<name>A0A5J4X9Y8_9EUKA</name>
<feature type="region of interest" description="Disordered" evidence="2">
    <location>
        <begin position="110"/>
        <end position="132"/>
    </location>
</feature>
<feature type="compositionally biased region" description="Acidic residues" evidence="2">
    <location>
        <begin position="552"/>
        <end position="566"/>
    </location>
</feature>
<gene>
    <name evidence="4" type="ORF">EZS28_001118</name>
    <name evidence="5" type="ORF">EZS28_001125</name>
</gene>
<feature type="compositionally biased region" description="Low complexity" evidence="2">
    <location>
        <begin position="592"/>
        <end position="605"/>
    </location>
</feature>